<name>A0ABR0Q3S8_GOSAR</name>
<gene>
    <name evidence="2" type="ORF">PVK06_017726</name>
</gene>
<dbReference type="InterPro" id="IPR002156">
    <property type="entry name" value="RNaseH_domain"/>
</dbReference>
<accession>A0ABR0Q3S8</accession>
<sequence length="91" mass="10640">MRNNWRFKNCYKKIQSTDKDKSIIGAIIRDIQDMKHFFQKLNFHHIPKTGNIFAHVIAKEALKVNEGHYLEGGVLEHVRRAMERIQPGAPD</sequence>
<dbReference type="Proteomes" id="UP001358586">
    <property type="component" value="Chromosome 5"/>
</dbReference>
<dbReference type="Pfam" id="PF13456">
    <property type="entry name" value="RVT_3"/>
    <property type="match status" value="1"/>
</dbReference>
<evidence type="ECO:0000259" key="1">
    <source>
        <dbReference type="Pfam" id="PF13456"/>
    </source>
</evidence>
<proteinExistence type="predicted"/>
<protein>
    <recommendedName>
        <fullName evidence="1">RNase H type-1 domain-containing protein</fullName>
    </recommendedName>
</protein>
<comment type="caution">
    <text evidence="2">The sequence shown here is derived from an EMBL/GenBank/DDBJ whole genome shotgun (WGS) entry which is preliminary data.</text>
</comment>
<organism evidence="2 3">
    <name type="scientific">Gossypium arboreum</name>
    <name type="common">Tree cotton</name>
    <name type="synonym">Gossypium nanking</name>
    <dbReference type="NCBI Taxonomy" id="29729"/>
    <lineage>
        <taxon>Eukaryota</taxon>
        <taxon>Viridiplantae</taxon>
        <taxon>Streptophyta</taxon>
        <taxon>Embryophyta</taxon>
        <taxon>Tracheophyta</taxon>
        <taxon>Spermatophyta</taxon>
        <taxon>Magnoliopsida</taxon>
        <taxon>eudicotyledons</taxon>
        <taxon>Gunneridae</taxon>
        <taxon>Pentapetalae</taxon>
        <taxon>rosids</taxon>
        <taxon>malvids</taxon>
        <taxon>Malvales</taxon>
        <taxon>Malvaceae</taxon>
        <taxon>Malvoideae</taxon>
        <taxon>Gossypium</taxon>
    </lineage>
</organism>
<evidence type="ECO:0000313" key="3">
    <source>
        <dbReference type="Proteomes" id="UP001358586"/>
    </source>
</evidence>
<keyword evidence="3" id="KW-1185">Reference proteome</keyword>
<feature type="domain" description="RNase H type-1" evidence="1">
    <location>
        <begin position="11"/>
        <end position="61"/>
    </location>
</feature>
<reference evidence="2 3" key="1">
    <citation type="submission" date="2023-03" db="EMBL/GenBank/DDBJ databases">
        <title>WGS of Gossypium arboreum.</title>
        <authorList>
            <person name="Yu D."/>
        </authorList>
    </citation>
    <scope>NUCLEOTIDE SEQUENCE [LARGE SCALE GENOMIC DNA]</scope>
    <source>
        <tissue evidence="2">Leaf</tissue>
    </source>
</reference>
<evidence type="ECO:0000313" key="2">
    <source>
        <dbReference type="EMBL" id="KAK5833861.1"/>
    </source>
</evidence>
<dbReference type="EMBL" id="JARKNE010000005">
    <property type="protein sequence ID" value="KAK5833861.1"/>
    <property type="molecule type" value="Genomic_DNA"/>
</dbReference>